<evidence type="ECO:0000313" key="2">
    <source>
        <dbReference type="Proteomes" id="UP001519343"/>
    </source>
</evidence>
<organism evidence="1 2">
    <name type="scientific">Ammoniphilus resinae</name>
    <dbReference type="NCBI Taxonomy" id="861532"/>
    <lineage>
        <taxon>Bacteria</taxon>
        <taxon>Bacillati</taxon>
        <taxon>Bacillota</taxon>
        <taxon>Bacilli</taxon>
        <taxon>Bacillales</taxon>
        <taxon>Paenibacillaceae</taxon>
        <taxon>Aneurinibacillus group</taxon>
        <taxon>Ammoniphilus</taxon>
    </lineage>
</organism>
<protein>
    <submittedName>
        <fullName evidence="1">Uncharacterized protein</fullName>
    </submittedName>
</protein>
<sequence>MNDEDRGTTIFKLFLRFVYLIYQNQKVIKEEKYVV</sequence>
<dbReference type="Proteomes" id="UP001519343">
    <property type="component" value="Unassembled WGS sequence"/>
</dbReference>
<dbReference type="EMBL" id="JAGGKT010000005">
    <property type="protein sequence ID" value="MBP1932270.1"/>
    <property type="molecule type" value="Genomic_DNA"/>
</dbReference>
<name>A0ABS4GPS4_9BACL</name>
<evidence type="ECO:0000313" key="1">
    <source>
        <dbReference type="EMBL" id="MBP1932270.1"/>
    </source>
</evidence>
<proteinExistence type="predicted"/>
<keyword evidence="2" id="KW-1185">Reference proteome</keyword>
<gene>
    <name evidence="1" type="ORF">J2Z37_002271</name>
</gene>
<accession>A0ABS4GPS4</accession>
<reference evidence="1 2" key="1">
    <citation type="submission" date="2021-03" db="EMBL/GenBank/DDBJ databases">
        <title>Genomic Encyclopedia of Type Strains, Phase IV (KMG-IV): sequencing the most valuable type-strain genomes for metagenomic binning, comparative biology and taxonomic classification.</title>
        <authorList>
            <person name="Goeker M."/>
        </authorList>
    </citation>
    <scope>NUCLEOTIDE SEQUENCE [LARGE SCALE GENOMIC DNA]</scope>
    <source>
        <strain evidence="1 2">DSM 24738</strain>
    </source>
</reference>
<comment type="caution">
    <text evidence="1">The sequence shown here is derived from an EMBL/GenBank/DDBJ whole genome shotgun (WGS) entry which is preliminary data.</text>
</comment>